<reference evidence="2" key="1">
    <citation type="submission" date="2020-07" db="EMBL/GenBank/DDBJ databases">
        <authorList>
            <person name="Lin J."/>
        </authorList>
    </citation>
    <scope>NUCLEOTIDE SEQUENCE</scope>
</reference>
<proteinExistence type="predicted"/>
<organism evidence="2">
    <name type="scientific">Ananas comosus var. bracteatus</name>
    <name type="common">red pineapple</name>
    <dbReference type="NCBI Taxonomy" id="296719"/>
    <lineage>
        <taxon>Eukaryota</taxon>
        <taxon>Viridiplantae</taxon>
        <taxon>Streptophyta</taxon>
        <taxon>Embryophyta</taxon>
        <taxon>Tracheophyta</taxon>
        <taxon>Spermatophyta</taxon>
        <taxon>Magnoliopsida</taxon>
        <taxon>Liliopsida</taxon>
        <taxon>Poales</taxon>
        <taxon>Bromeliaceae</taxon>
        <taxon>Bromelioideae</taxon>
        <taxon>Ananas</taxon>
    </lineage>
</organism>
<dbReference type="PANTHER" id="PTHR35111:SF5">
    <property type="entry name" value="F10A5.9"/>
    <property type="match status" value="1"/>
</dbReference>
<protein>
    <submittedName>
        <fullName evidence="2">Uncharacterized protein</fullName>
    </submittedName>
</protein>
<sequence>MSRLQVKSFKMKATHKDHKNRRGGVASKVSMWPINLMNGFRKILLGFFSLPPRSQVNSLKIGAEEYASEVPKRSCSSSVHAHYDEAIADCIEFINKSSKGTRLSATVLKILSRFS</sequence>
<dbReference type="PANTHER" id="PTHR35111">
    <property type="entry name" value="F10A5.9-RELATED"/>
    <property type="match status" value="1"/>
</dbReference>
<name>A0A6V7QKC9_ANACO</name>
<gene>
    <name evidence="2" type="ORF">CB5_LOCUS26801</name>
</gene>
<evidence type="ECO:0000256" key="1">
    <source>
        <dbReference type="SAM" id="MobiDB-lite"/>
    </source>
</evidence>
<feature type="compositionally biased region" description="Basic residues" evidence="1">
    <location>
        <begin position="9"/>
        <end position="22"/>
    </location>
</feature>
<accession>A0A6V7QKC9</accession>
<feature type="region of interest" description="Disordered" evidence="1">
    <location>
        <begin position="1"/>
        <end position="24"/>
    </location>
</feature>
<dbReference type="EMBL" id="LR862137">
    <property type="protein sequence ID" value="CAD1843590.1"/>
    <property type="molecule type" value="Genomic_DNA"/>
</dbReference>
<dbReference type="AlphaFoldDB" id="A0A6V7QKC9"/>
<evidence type="ECO:0000313" key="2">
    <source>
        <dbReference type="EMBL" id="CAD1843590.1"/>
    </source>
</evidence>